<gene>
    <name evidence="1" type="ORF">LFAB_14455</name>
</gene>
<dbReference type="HOGENOM" id="CLU_2246543_0_0_9"/>
<organism evidence="1 2">
    <name type="scientific">Lactiplantibacillus fabifermentans T30PCM01</name>
    <dbReference type="NCBI Taxonomy" id="1400520"/>
    <lineage>
        <taxon>Bacteria</taxon>
        <taxon>Bacillati</taxon>
        <taxon>Bacillota</taxon>
        <taxon>Bacilli</taxon>
        <taxon>Lactobacillales</taxon>
        <taxon>Lactobacillaceae</taxon>
        <taxon>Lactiplantibacillus</taxon>
    </lineage>
</organism>
<dbReference type="PATRIC" id="fig|1400520.3.peg.2831"/>
<comment type="caution">
    <text evidence="1">The sequence shown here is derived from an EMBL/GenBank/DDBJ whole genome shotgun (WGS) entry which is preliminary data.</text>
</comment>
<evidence type="ECO:0000313" key="1">
    <source>
        <dbReference type="EMBL" id="ETY72996.1"/>
    </source>
</evidence>
<reference evidence="1 2" key="1">
    <citation type="journal article" date="2014" name="Genome Announc.">
        <title>Genome Sequence of Lactobacillus fabifermentans Strain T30PCM01, Isolated from Fermenting Grape Marc.</title>
        <authorList>
            <person name="Treu L."/>
            <person name="Vendramin V."/>
            <person name="Bovo B."/>
            <person name="Giacomini A."/>
            <person name="Corich V."/>
            <person name="Campanaro S."/>
        </authorList>
    </citation>
    <scope>NUCLEOTIDE SEQUENCE [LARGE SCALE GENOMIC DNA]</scope>
    <source>
        <strain evidence="1 2">T30PCM01</strain>
    </source>
</reference>
<dbReference type="Proteomes" id="UP000019247">
    <property type="component" value="Unassembled WGS sequence"/>
</dbReference>
<protein>
    <submittedName>
        <fullName evidence="1">Plasmid maintenance system killer protein</fullName>
    </submittedName>
</protein>
<accession>W6T4P8</accession>
<sequence length="104" mass="11457">MEILSERESMMNLIADATQLADHYDAHVAQQIKQRVTELAAAENLAQLQQLPYALQSTTSGFLLACTKEVQLQFTCLNQNDTPTTLPVAAVKIILVEVRTDAQA</sequence>
<evidence type="ECO:0000313" key="2">
    <source>
        <dbReference type="Proteomes" id="UP000019247"/>
    </source>
</evidence>
<name>W6T4P8_9LACO</name>
<dbReference type="AlphaFoldDB" id="W6T4P8"/>
<dbReference type="RefSeq" id="WP_024625935.1">
    <property type="nucleotide sequence ID" value="NZ_KK036523.1"/>
</dbReference>
<proteinExistence type="predicted"/>
<dbReference type="STRING" id="1400520.LFAB_14455"/>
<dbReference type="EMBL" id="AWWK01000074">
    <property type="protein sequence ID" value="ETY72996.1"/>
    <property type="molecule type" value="Genomic_DNA"/>
</dbReference>